<evidence type="ECO:0000313" key="4">
    <source>
        <dbReference type="Proteomes" id="UP000262939"/>
    </source>
</evidence>
<evidence type="ECO:0000256" key="2">
    <source>
        <dbReference type="SAM" id="Phobius"/>
    </source>
</evidence>
<proteinExistence type="predicted"/>
<dbReference type="EMBL" id="QVTD01000002">
    <property type="protein sequence ID" value="RFU66251.1"/>
    <property type="molecule type" value="Genomic_DNA"/>
</dbReference>
<organism evidence="3 4">
    <name type="scientific">Peribacillus glennii</name>
    <dbReference type="NCBI Taxonomy" id="2303991"/>
    <lineage>
        <taxon>Bacteria</taxon>
        <taxon>Bacillati</taxon>
        <taxon>Bacillota</taxon>
        <taxon>Bacilli</taxon>
        <taxon>Bacillales</taxon>
        <taxon>Bacillaceae</taxon>
        <taxon>Peribacillus</taxon>
    </lineage>
</organism>
<keyword evidence="2" id="KW-0812">Transmembrane</keyword>
<protein>
    <submittedName>
        <fullName evidence="3">YtxH domain-containing protein</fullName>
    </submittedName>
</protein>
<sequence>MIQKEYQEYTRDYQKPFQEQNNATGSKDFVIGALIGGVVGAATALFMAPKPGKELRSNLNVQVKNLGDKTEKLRQAAMEKGGTLAETAREKRSAVTEMVTNRSADLMDKVKNMKQNGGDSDSSAASDSGVGSEFSAESTADDYTAADMGTETADASSSSSTTPGKNAAQLKLDETKKAFEETEKRYN</sequence>
<dbReference type="RefSeq" id="WP_117320774.1">
    <property type="nucleotide sequence ID" value="NZ_QVTD01000002.1"/>
</dbReference>
<keyword evidence="2" id="KW-0472">Membrane</keyword>
<evidence type="ECO:0000313" key="3">
    <source>
        <dbReference type="EMBL" id="RFU66251.1"/>
    </source>
</evidence>
<evidence type="ECO:0000256" key="1">
    <source>
        <dbReference type="SAM" id="MobiDB-lite"/>
    </source>
</evidence>
<dbReference type="InterPro" id="IPR052928">
    <property type="entry name" value="Desiccation-related_membrane"/>
</dbReference>
<dbReference type="InterPro" id="IPR024623">
    <property type="entry name" value="YtxH"/>
</dbReference>
<dbReference type="AlphaFoldDB" id="A0A372LJF8"/>
<comment type="caution">
    <text evidence="3">The sequence shown here is derived from an EMBL/GenBank/DDBJ whole genome shotgun (WGS) entry which is preliminary data.</text>
</comment>
<dbReference type="Proteomes" id="UP000262939">
    <property type="component" value="Unassembled WGS sequence"/>
</dbReference>
<gene>
    <name evidence="3" type="ORF">D0466_01350</name>
</gene>
<reference evidence="3 4" key="1">
    <citation type="submission" date="2018-08" db="EMBL/GenBank/DDBJ databases">
        <title>Bacillus chawlae sp. nov., Bacillus glennii sp. nov., and Bacillus saganii sp. nov. Isolated from the Vehicle Assembly Building at Kennedy Space Center where the Viking Spacecraft were Assembled.</title>
        <authorList>
            <person name="Seuylemezian A."/>
            <person name="Vaishampayan P."/>
        </authorList>
    </citation>
    <scope>NUCLEOTIDE SEQUENCE [LARGE SCALE GENOMIC DNA]</scope>
    <source>
        <strain evidence="3 4">V44-8</strain>
    </source>
</reference>
<keyword evidence="4" id="KW-1185">Reference proteome</keyword>
<feature type="compositionally biased region" description="Basic and acidic residues" evidence="1">
    <location>
        <begin position="171"/>
        <end position="187"/>
    </location>
</feature>
<feature type="transmembrane region" description="Helical" evidence="2">
    <location>
        <begin position="29"/>
        <end position="48"/>
    </location>
</feature>
<feature type="region of interest" description="Disordered" evidence="1">
    <location>
        <begin position="77"/>
        <end position="187"/>
    </location>
</feature>
<feature type="compositionally biased region" description="Low complexity" evidence="1">
    <location>
        <begin position="117"/>
        <end position="132"/>
    </location>
</feature>
<name>A0A372LJF8_9BACI</name>
<keyword evidence="2" id="KW-1133">Transmembrane helix</keyword>
<dbReference type="PANTHER" id="PTHR35792:SF1">
    <property type="entry name" value="SLL0268 PROTEIN"/>
    <property type="match status" value="1"/>
</dbReference>
<dbReference type="Pfam" id="PF12732">
    <property type="entry name" value="YtxH"/>
    <property type="match status" value="1"/>
</dbReference>
<accession>A0A372LJF8</accession>
<dbReference type="OrthoDB" id="9810874at2"/>
<dbReference type="PANTHER" id="PTHR35792">
    <property type="entry name" value="GENERAL STRESS PROTEIN"/>
    <property type="match status" value="1"/>
</dbReference>